<feature type="region of interest" description="Disordered" evidence="1">
    <location>
        <begin position="256"/>
        <end position="347"/>
    </location>
</feature>
<feature type="region of interest" description="Disordered" evidence="1">
    <location>
        <begin position="172"/>
        <end position="236"/>
    </location>
</feature>
<dbReference type="EMBL" id="CADCVO010000035">
    <property type="protein sequence ID" value="CAA9468098.1"/>
    <property type="molecule type" value="Genomic_DNA"/>
</dbReference>
<feature type="compositionally biased region" description="Low complexity" evidence="1">
    <location>
        <begin position="119"/>
        <end position="143"/>
    </location>
</feature>
<feature type="region of interest" description="Disordered" evidence="1">
    <location>
        <begin position="99"/>
        <end position="143"/>
    </location>
</feature>
<dbReference type="AlphaFoldDB" id="A0A6J4RB79"/>
<evidence type="ECO:0000313" key="2">
    <source>
        <dbReference type="EMBL" id="CAA9468098.1"/>
    </source>
</evidence>
<feature type="compositionally biased region" description="Low complexity" evidence="1">
    <location>
        <begin position="319"/>
        <end position="339"/>
    </location>
</feature>
<proteinExistence type="predicted"/>
<accession>A0A6J4RB79</accession>
<gene>
    <name evidence="2" type="ORF">AVDCRST_MAG13-223</name>
</gene>
<reference evidence="2" key="1">
    <citation type="submission" date="2020-02" db="EMBL/GenBank/DDBJ databases">
        <authorList>
            <person name="Meier V. D."/>
        </authorList>
    </citation>
    <scope>NUCLEOTIDE SEQUENCE</scope>
    <source>
        <strain evidence="2">AVDCRST_MAG13</strain>
    </source>
</reference>
<feature type="compositionally biased region" description="Low complexity" evidence="1">
    <location>
        <begin position="184"/>
        <end position="235"/>
    </location>
</feature>
<feature type="compositionally biased region" description="Low complexity" evidence="1">
    <location>
        <begin position="260"/>
        <end position="280"/>
    </location>
</feature>
<feature type="region of interest" description="Disordered" evidence="1">
    <location>
        <begin position="1"/>
        <end position="20"/>
    </location>
</feature>
<name>A0A6J4RB79_9ACTN</name>
<feature type="compositionally biased region" description="Basic residues" evidence="1">
    <location>
        <begin position="1"/>
        <end position="10"/>
    </location>
</feature>
<protein>
    <submittedName>
        <fullName evidence="2">Uncharacterized protein</fullName>
    </submittedName>
</protein>
<feature type="non-terminal residue" evidence="2">
    <location>
        <position position="347"/>
    </location>
</feature>
<sequence>CPGRRRRRRPRDQTAAPLTSWRVTTSAPRTIRLARPATTLPGPMSMKRVAPAAAMASTVATQRTGRTSACASSARTSSNGLPVDALNGVMAAGCSSTSASAAEKPGTAGSMAREWNAPATSSAMTRRPRSRATAPTSLSAAASPDRTIWPGALWLASASSCSSAASLMSSAPAPRTASMLPPGRASAASAMSRPRRTTSSSASSRASTPAAASAASSPREWPATPSRSRSPSGRRLQPAMLAQKIAGWAKRVLSAARGKGSSPTSAAARSSRSGAVSTTAERASAGSEPWPGKSATEPVTPPTCTGSGASTHDRPALPPARGVARGRAGGQEAARSGALRSRRSERR</sequence>
<organism evidence="2">
    <name type="scientific">uncultured Solirubrobacteraceae bacterium</name>
    <dbReference type="NCBI Taxonomy" id="1162706"/>
    <lineage>
        <taxon>Bacteria</taxon>
        <taxon>Bacillati</taxon>
        <taxon>Actinomycetota</taxon>
        <taxon>Thermoleophilia</taxon>
        <taxon>Solirubrobacterales</taxon>
        <taxon>Solirubrobacteraceae</taxon>
        <taxon>environmental samples</taxon>
    </lineage>
</organism>
<evidence type="ECO:0000256" key="1">
    <source>
        <dbReference type="SAM" id="MobiDB-lite"/>
    </source>
</evidence>
<feature type="non-terminal residue" evidence="2">
    <location>
        <position position="1"/>
    </location>
</feature>